<dbReference type="EMBL" id="JACCCC010000001">
    <property type="protein sequence ID" value="NYE45174.1"/>
    <property type="molecule type" value="Genomic_DNA"/>
</dbReference>
<accession>A0A852TSR7</accession>
<feature type="transmembrane region" description="Helical" evidence="2">
    <location>
        <begin position="60"/>
        <end position="89"/>
    </location>
</feature>
<sequence length="131" mass="13930">MSNQWPDPPDYWGGQPQQPGWGGGYGQPSGAWQSGGYPQPGYPPYGPPGPPGPPPAKGGAITALVIAILTTVTCCTTNIIGIVFAAIALSKDKEPDEFEKFTRWAWICNFIHIGLAVAVVVFFLIMISLEA</sequence>
<dbReference type="RefSeq" id="WP_179641448.1">
    <property type="nucleotide sequence ID" value="NZ_BAAAYY010000005.1"/>
</dbReference>
<protein>
    <recommendedName>
        <fullName evidence="5">DUF4190 domain-containing protein</fullName>
    </recommendedName>
</protein>
<evidence type="ECO:0000313" key="4">
    <source>
        <dbReference type="Proteomes" id="UP000589036"/>
    </source>
</evidence>
<reference evidence="3 4" key="1">
    <citation type="submission" date="2020-07" db="EMBL/GenBank/DDBJ databases">
        <title>Sequencing the genomes of 1000 actinobacteria strains.</title>
        <authorList>
            <person name="Klenk H.-P."/>
        </authorList>
    </citation>
    <scope>NUCLEOTIDE SEQUENCE [LARGE SCALE GENOMIC DNA]</scope>
    <source>
        <strain evidence="3 4">CXB654</strain>
    </source>
</reference>
<feature type="region of interest" description="Disordered" evidence="1">
    <location>
        <begin position="1"/>
        <end position="54"/>
    </location>
</feature>
<name>A0A852TSR7_9ACTN</name>
<keyword evidence="2" id="KW-0812">Transmembrane</keyword>
<keyword evidence="2" id="KW-1133">Transmembrane helix</keyword>
<keyword evidence="4" id="KW-1185">Reference proteome</keyword>
<comment type="caution">
    <text evidence="3">The sequence shown here is derived from an EMBL/GenBank/DDBJ whole genome shotgun (WGS) entry which is preliminary data.</text>
</comment>
<evidence type="ECO:0000256" key="2">
    <source>
        <dbReference type="SAM" id="Phobius"/>
    </source>
</evidence>
<evidence type="ECO:0008006" key="5">
    <source>
        <dbReference type="Google" id="ProtNLM"/>
    </source>
</evidence>
<proteinExistence type="predicted"/>
<keyword evidence="2" id="KW-0472">Membrane</keyword>
<evidence type="ECO:0000313" key="3">
    <source>
        <dbReference type="EMBL" id="NYE45174.1"/>
    </source>
</evidence>
<feature type="compositionally biased region" description="Pro residues" evidence="1">
    <location>
        <begin position="40"/>
        <end position="54"/>
    </location>
</feature>
<dbReference type="Proteomes" id="UP000589036">
    <property type="component" value="Unassembled WGS sequence"/>
</dbReference>
<evidence type="ECO:0000256" key="1">
    <source>
        <dbReference type="SAM" id="MobiDB-lite"/>
    </source>
</evidence>
<gene>
    <name evidence="3" type="ORF">HDA32_000294</name>
</gene>
<dbReference type="AlphaFoldDB" id="A0A852TSR7"/>
<feature type="compositionally biased region" description="Low complexity" evidence="1">
    <location>
        <begin position="10"/>
        <end position="19"/>
    </location>
</feature>
<organism evidence="3 4">
    <name type="scientific">Spinactinospora alkalitolerans</name>
    <dbReference type="NCBI Taxonomy" id="687207"/>
    <lineage>
        <taxon>Bacteria</taxon>
        <taxon>Bacillati</taxon>
        <taxon>Actinomycetota</taxon>
        <taxon>Actinomycetes</taxon>
        <taxon>Streptosporangiales</taxon>
        <taxon>Nocardiopsidaceae</taxon>
        <taxon>Spinactinospora</taxon>
    </lineage>
</organism>
<feature type="transmembrane region" description="Helical" evidence="2">
    <location>
        <begin position="110"/>
        <end position="129"/>
    </location>
</feature>